<evidence type="ECO:0000259" key="7">
    <source>
        <dbReference type="Pfam" id="PF25973"/>
    </source>
</evidence>
<name>A0ABW6CNK6_9CAUL</name>
<dbReference type="Gene3D" id="2.40.420.20">
    <property type="match status" value="1"/>
</dbReference>
<keyword evidence="4" id="KW-0472">Membrane</keyword>
<evidence type="ECO:0000313" key="9">
    <source>
        <dbReference type="EMBL" id="MFD3264409.1"/>
    </source>
</evidence>
<keyword evidence="3" id="KW-0175">Coiled coil</keyword>
<dbReference type="Pfam" id="PF25954">
    <property type="entry name" value="Beta-barrel_RND_2"/>
    <property type="match status" value="1"/>
</dbReference>
<evidence type="ECO:0000256" key="1">
    <source>
        <dbReference type="ARBA" id="ARBA00009477"/>
    </source>
</evidence>
<feature type="domain" description="CzcB-like C-terminal circularly permuted SH3-like" evidence="8">
    <location>
        <begin position="316"/>
        <end position="376"/>
    </location>
</feature>
<dbReference type="InterPro" id="IPR006143">
    <property type="entry name" value="RND_pump_MFP"/>
</dbReference>
<feature type="transmembrane region" description="Helical" evidence="4">
    <location>
        <begin position="7"/>
        <end position="27"/>
    </location>
</feature>
<protein>
    <submittedName>
        <fullName evidence="9">Efflux RND transporter periplasmic adaptor subunit</fullName>
    </submittedName>
</protein>
<dbReference type="PANTHER" id="PTHR30097:SF4">
    <property type="entry name" value="SLR6042 PROTEIN"/>
    <property type="match status" value="1"/>
</dbReference>
<evidence type="ECO:0000313" key="10">
    <source>
        <dbReference type="Proteomes" id="UP001598130"/>
    </source>
</evidence>
<dbReference type="InterPro" id="IPR058648">
    <property type="entry name" value="HH_CzcB-like"/>
</dbReference>
<proteinExistence type="inferred from homology"/>
<dbReference type="InterPro" id="IPR058792">
    <property type="entry name" value="Beta-barrel_RND_2"/>
</dbReference>
<keyword evidence="4" id="KW-0812">Transmembrane</keyword>
<dbReference type="Pfam" id="PF25975">
    <property type="entry name" value="CzcB_C"/>
    <property type="match status" value="1"/>
</dbReference>
<gene>
    <name evidence="9" type="ORF">OCL97_10625</name>
</gene>
<evidence type="ECO:0000259" key="8">
    <source>
        <dbReference type="Pfam" id="PF25975"/>
    </source>
</evidence>
<keyword evidence="2" id="KW-0813">Transport</keyword>
<dbReference type="NCBIfam" id="TIGR01730">
    <property type="entry name" value="RND_mfp"/>
    <property type="match status" value="1"/>
</dbReference>
<comment type="caution">
    <text evidence="9">The sequence shown here is derived from an EMBL/GenBank/DDBJ whole genome shotgun (WGS) entry which is preliminary data.</text>
</comment>
<dbReference type="Proteomes" id="UP001598130">
    <property type="component" value="Unassembled WGS sequence"/>
</dbReference>
<feature type="domain" description="CusB-like beta-barrel" evidence="6">
    <location>
        <begin position="238"/>
        <end position="305"/>
    </location>
</feature>
<keyword evidence="4" id="KW-1133">Transmembrane helix</keyword>
<accession>A0ABW6CNK6</accession>
<evidence type="ECO:0000256" key="3">
    <source>
        <dbReference type="SAM" id="Coils"/>
    </source>
</evidence>
<dbReference type="Pfam" id="PF25973">
    <property type="entry name" value="BSH_CzcB"/>
    <property type="match status" value="1"/>
</dbReference>
<dbReference type="InterPro" id="IPR058649">
    <property type="entry name" value="CzcB_C"/>
</dbReference>
<dbReference type="PANTHER" id="PTHR30097">
    <property type="entry name" value="CATION EFFLUX SYSTEM PROTEIN CUSB"/>
    <property type="match status" value="1"/>
</dbReference>
<dbReference type="Gene3D" id="2.40.30.170">
    <property type="match status" value="1"/>
</dbReference>
<evidence type="ECO:0000259" key="6">
    <source>
        <dbReference type="Pfam" id="PF25954"/>
    </source>
</evidence>
<sequence length="387" mass="39638">MRQDKTRLYGAAAAIVLVAGLGGFGIAKLTGGDKPAAPVAVEEPEHAPGEADAVEMSPDAIRATGILVQPVSVGGFTGEILAQGTVNASPSGQAILTARAAGAVTRIYKRLGDPVRVGEALAVVESRDAAQIAADRTVAGARAALAQKSLARERRLFEQRVSARQDYEQAQAEAAAANAEARRAQVAAGAANVTADGRGVVVASPISGRVTASSVSLGAFVQPETELFRIADPRLIQVEASVSGADAPRIAPGDRAVVETADGRTIEARVRSITPGLSQETRTATAVLDIPPAGLQPGQSIRARIIPRAAVASTIIVVPDEAIQTVEGRDVVFVRTAKGFQARAVTVGQRGAGRAEIVSGLTAGQAIAARNAFLLKAELGKGEGEEH</sequence>
<evidence type="ECO:0000259" key="5">
    <source>
        <dbReference type="Pfam" id="PF25893"/>
    </source>
</evidence>
<reference evidence="9 10" key="1">
    <citation type="submission" date="2022-09" db="EMBL/GenBank/DDBJ databases">
        <title>New species of Phenylobacterium.</title>
        <authorList>
            <person name="Mieszkin S."/>
        </authorList>
    </citation>
    <scope>NUCLEOTIDE SEQUENCE [LARGE SCALE GENOMIC DNA]</scope>
    <source>
        <strain evidence="9 10">HK31-G</strain>
    </source>
</reference>
<feature type="coiled-coil region" evidence="3">
    <location>
        <begin position="153"/>
        <end position="187"/>
    </location>
</feature>
<comment type="similarity">
    <text evidence="1">Belongs to the membrane fusion protein (MFP) (TC 8.A.1) family.</text>
</comment>
<dbReference type="Gene3D" id="1.10.287.470">
    <property type="entry name" value="Helix hairpin bin"/>
    <property type="match status" value="1"/>
</dbReference>
<dbReference type="Pfam" id="PF25893">
    <property type="entry name" value="HH_CzcB"/>
    <property type="match status" value="1"/>
</dbReference>
<keyword evidence="10" id="KW-1185">Reference proteome</keyword>
<feature type="domain" description="CzcB-like barrel-sandwich hybrid" evidence="7">
    <location>
        <begin position="94"/>
        <end position="232"/>
    </location>
</feature>
<feature type="domain" description="CzcB-like alpha-helical hairpin" evidence="5">
    <location>
        <begin position="136"/>
        <end position="185"/>
    </location>
</feature>
<organism evidence="9 10">
    <name type="scientific">Phenylobacterium ferrooxidans</name>
    <dbReference type="NCBI Taxonomy" id="2982689"/>
    <lineage>
        <taxon>Bacteria</taxon>
        <taxon>Pseudomonadati</taxon>
        <taxon>Pseudomonadota</taxon>
        <taxon>Alphaproteobacteria</taxon>
        <taxon>Caulobacterales</taxon>
        <taxon>Caulobacteraceae</taxon>
        <taxon>Phenylobacterium</taxon>
    </lineage>
</organism>
<dbReference type="InterPro" id="IPR051909">
    <property type="entry name" value="MFP_Cation_Efflux"/>
</dbReference>
<dbReference type="RefSeq" id="WP_377370007.1">
    <property type="nucleotide sequence ID" value="NZ_JAOTJD010000017.1"/>
</dbReference>
<dbReference type="SUPFAM" id="SSF111369">
    <property type="entry name" value="HlyD-like secretion proteins"/>
    <property type="match status" value="1"/>
</dbReference>
<evidence type="ECO:0000256" key="4">
    <source>
        <dbReference type="SAM" id="Phobius"/>
    </source>
</evidence>
<dbReference type="EMBL" id="JAOTJD010000017">
    <property type="protein sequence ID" value="MFD3264409.1"/>
    <property type="molecule type" value="Genomic_DNA"/>
</dbReference>
<evidence type="ECO:0000256" key="2">
    <source>
        <dbReference type="ARBA" id="ARBA00022448"/>
    </source>
</evidence>
<dbReference type="InterPro" id="IPR058647">
    <property type="entry name" value="BSH_CzcB-like"/>
</dbReference>